<evidence type="ECO:0000313" key="2">
    <source>
        <dbReference type="EMBL" id="WDF70284.1"/>
    </source>
</evidence>
<reference evidence="2 3" key="1">
    <citation type="submission" date="2023-02" db="EMBL/GenBank/DDBJ databases">
        <title>Genome sequence of Sphingobacterium sp. KACC 22765.</title>
        <authorList>
            <person name="Kim S."/>
            <person name="Heo J."/>
            <person name="Kwon S.-W."/>
        </authorList>
    </citation>
    <scope>NUCLEOTIDE SEQUENCE [LARGE SCALE GENOMIC DNA]</scope>
    <source>
        <strain evidence="2 3">KACC 22765</strain>
    </source>
</reference>
<dbReference type="RefSeq" id="WP_274268993.1">
    <property type="nucleotide sequence ID" value="NZ_CP117880.1"/>
</dbReference>
<evidence type="ECO:0000313" key="3">
    <source>
        <dbReference type="Proteomes" id="UP001221558"/>
    </source>
</evidence>
<proteinExistence type="predicted"/>
<evidence type="ECO:0000256" key="1">
    <source>
        <dbReference type="SAM" id="SignalP"/>
    </source>
</evidence>
<dbReference type="PROSITE" id="PS51257">
    <property type="entry name" value="PROKAR_LIPOPROTEIN"/>
    <property type="match status" value="1"/>
</dbReference>
<accession>A0ABY7WP01</accession>
<name>A0ABY7WP01_9SPHI</name>
<keyword evidence="3" id="KW-1185">Reference proteome</keyword>
<protein>
    <recommendedName>
        <fullName evidence="4">Lipoprotein</fullName>
    </recommendedName>
</protein>
<sequence length="145" mass="15950">MKNRLINSLLFCSMLSILACQQANKATQDNQMDSDSTKSTAMEQIDKKSASPIIFERSKVQGEKDTLSFEVPRACAVHITLATETASSNIRINQLVKPDGQTDGPFGKTLTDSLTETGTYQLVIAESLMAENPYTGPYTLRIELK</sequence>
<feature type="chain" id="PRO_5045583827" description="Lipoprotein" evidence="1">
    <location>
        <begin position="26"/>
        <end position="145"/>
    </location>
</feature>
<dbReference type="Proteomes" id="UP001221558">
    <property type="component" value="Chromosome"/>
</dbReference>
<dbReference type="EMBL" id="CP117880">
    <property type="protein sequence ID" value="WDF70284.1"/>
    <property type="molecule type" value="Genomic_DNA"/>
</dbReference>
<keyword evidence="1" id="KW-0732">Signal</keyword>
<organism evidence="2 3">
    <name type="scientific">Sphingobacterium oryzagri</name>
    <dbReference type="NCBI Taxonomy" id="3025669"/>
    <lineage>
        <taxon>Bacteria</taxon>
        <taxon>Pseudomonadati</taxon>
        <taxon>Bacteroidota</taxon>
        <taxon>Sphingobacteriia</taxon>
        <taxon>Sphingobacteriales</taxon>
        <taxon>Sphingobacteriaceae</taxon>
        <taxon>Sphingobacterium</taxon>
    </lineage>
</organism>
<feature type="signal peptide" evidence="1">
    <location>
        <begin position="1"/>
        <end position="25"/>
    </location>
</feature>
<gene>
    <name evidence="2" type="ORF">PQ465_07865</name>
</gene>
<evidence type="ECO:0008006" key="4">
    <source>
        <dbReference type="Google" id="ProtNLM"/>
    </source>
</evidence>